<dbReference type="SUPFAM" id="SSF55594">
    <property type="entry name" value="HPr-like"/>
    <property type="match status" value="1"/>
</dbReference>
<dbReference type="InterPro" id="IPR000032">
    <property type="entry name" value="HPr-like"/>
</dbReference>
<dbReference type="InterPro" id="IPR035895">
    <property type="entry name" value="HPr-like_sf"/>
</dbReference>
<dbReference type="SUPFAM" id="SSF51621">
    <property type="entry name" value="Phosphoenolpyruvate/pyruvate domain"/>
    <property type="match status" value="1"/>
</dbReference>
<dbReference type="GO" id="GO:0005737">
    <property type="term" value="C:cytoplasm"/>
    <property type="evidence" value="ECO:0007669"/>
    <property type="project" value="UniProtKB-SubCell"/>
</dbReference>
<dbReference type="Pfam" id="PF00358">
    <property type="entry name" value="PTS_EIIA_1"/>
    <property type="match status" value="1"/>
</dbReference>
<keyword evidence="13" id="KW-0460">Magnesium</keyword>
<feature type="compositionally biased region" description="Polar residues" evidence="14">
    <location>
        <begin position="181"/>
        <end position="191"/>
    </location>
</feature>
<dbReference type="InterPro" id="IPR036637">
    <property type="entry name" value="Phosphohistidine_dom_sf"/>
</dbReference>
<evidence type="ECO:0000256" key="12">
    <source>
        <dbReference type="ARBA" id="ARBA00022777"/>
    </source>
</evidence>
<dbReference type="NCBIfam" id="TIGR01003">
    <property type="entry name" value="PTS_HPr_family"/>
    <property type="match status" value="1"/>
</dbReference>
<comment type="catalytic activity">
    <reaction evidence="1">
        <text>L-histidyl-[protein] + phosphoenolpyruvate = N(pros)-phospho-L-histidyl-[protein] + pyruvate</text>
        <dbReference type="Rhea" id="RHEA:23880"/>
        <dbReference type="Rhea" id="RHEA-COMP:9745"/>
        <dbReference type="Rhea" id="RHEA-COMP:9746"/>
        <dbReference type="ChEBI" id="CHEBI:15361"/>
        <dbReference type="ChEBI" id="CHEBI:29979"/>
        <dbReference type="ChEBI" id="CHEBI:58702"/>
        <dbReference type="ChEBI" id="CHEBI:64837"/>
        <dbReference type="EC" id="2.7.3.9"/>
    </reaction>
</comment>
<dbReference type="PROSITE" id="PS00742">
    <property type="entry name" value="PEP_ENZYMES_2"/>
    <property type="match status" value="1"/>
</dbReference>
<dbReference type="PROSITE" id="PS51093">
    <property type="entry name" value="PTS_EIIA_TYPE_1"/>
    <property type="match status" value="1"/>
</dbReference>
<dbReference type="Gene3D" id="1.10.274.10">
    <property type="entry name" value="PtsI, HPr-binding domain"/>
    <property type="match status" value="1"/>
</dbReference>
<dbReference type="InterPro" id="IPR006318">
    <property type="entry name" value="PTS_EI-like"/>
</dbReference>
<keyword evidence="8" id="KW-0762">Sugar transport</keyword>
<dbReference type="CDD" id="cd00367">
    <property type="entry name" value="PTS-HPr_like"/>
    <property type="match status" value="1"/>
</dbReference>
<dbReference type="InterPro" id="IPR050499">
    <property type="entry name" value="PEP-utilizing_PTS_enzyme"/>
</dbReference>
<dbReference type="EC" id="2.7.3.9" evidence="5"/>
<comment type="cofactor">
    <cofactor evidence="2">
        <name>Mg(2+)</name>
        <dbReference type="ChEBI" id="CHEBI:18420"/>
    </cofactor>
</comment>
<keyword evidence="11" id="KW-0479">Metal-binding</keyword>
<evidence type="ECO:0000256" key="2">
    <source>
        <dbReference type="ARBA" id="ARBA00001946"/>
    </source>
</evidence>
<dbReference type="InterPro" id="IPR011055">
    <property type="entry name" value="Dup_hybrid_motif"/>
</dbReference>
<dbReference type="EMBL" id="LVVZ01000007">
    <property type="protein sequence ID" value="OKL45105.1"/>
    <property type="molecule type" value="Genomic_DNA"/>
</dbReference>
<organism evidence="17 18">
    <name type="scientific">Pseudovibrio exalbescens</name>
    <dbReference type="NCBI Taxonomy" id="197461"/>
    <lineage>
        <taxon>Bacteria</taxon>
        <taxon>Pseudomonadati</taxon>
        <taxon>Pseudomonadota</taxon>
        <taxon>Alphaproteobacteria</taxon>
        <taxon>Hyphomicrobiales</taxon>
        <taxon>Stappiaceae</taxon>
        <taxon>Pseudovibrio</taxon>
    </lineage>
</organism>
<evidence type="ECO:0000256" key="9">
    <source>
        <dbReference type="ARBA" id="ARBA00022679"/>
    </source>
</evidence>
<dbReference type="NCBIfam" id="TIGR00830">
    <property type="entry name" value="PTBA"/>
    <property type="match status" value="1"/>
</dbReference>
<dbReference type="InterPro" id="IPR001020">
    <property type="entry name" value="PTS_HPr_His_P_site"/>
</dbReference>
<dbReference type="SUPFAM" id="SSF52009">
    <property type="entry name" value="Phosphohistidine domain"/>
    <property type="match status" value="1"/>
</dbReference>
<evidence type="ECO:0000256" key="5">
    <source>
        <dbReference type="ARBA" id="ARBA00012232"/>
    </source>
</evidence>
<keyword evidence="9 17" id="KW-0808">Transferase</keyword>
<dbReference type="STRING" id="197461.A3843_04960"/>
<dbReference type="RefSeq" id="WP_028481603.1">
    <property type="nucleotide sequence ID" value="NZ_LVVZ01000007.1"/>
</dbReference>
<evidence type="ECO:0000256" key="6">
    <source>
        <dbReference type="ARBA" id="ARBA00022448"/>
    </source>
</evidence>
<comment type="similarity">
    <text evidence="4">Belongs to the PEP-utilizing enzyme family.</text>
</comment>
<dbReference type="Pfam" id="PF00391">
    <property type="entry name" value="PEP-utilizers"/>
    <property type="match status" value="1"/>
</dbReference>
<dbReference type="Pfam" id="PF02896">
    <property type="entry name" value="PEP-utilizers_C"/>
    <property type="match status" value="1"/>
</dbReference>
<dbReference type="Pfam" id="PF05524">
    <property type="entry name" value="PEP-utilisers_N"/>
    <property type="match status" value="1"/>
</dbReference>
<evidence type="ECO:0000256" key="11">
    <source>
        <dbReference type="ARBA" id="ARBA00022723"/>
    </source>
</evidence>
<evidence type="ECO:0000313" key="18">
    <source>
        <dbReference type="Proteomes" id="UP000185783"/>
    </source>
</evidence>
<dbReference type="Gene3D" id="2.70.70.10">
    <property type="entry name" value="Glucose Permease (Domain IIA)"/>
    <property type="match status" value="1"/>
</dbReference>
<proteinExistence type="inferred from homology"/>
<dbReference type="GO" id="GO:0008965">
    <property type="term" value="F:phosphoenolpyruvate-protein phosphotransferase activity"/>
    <property type="evidence" value="ECO:0007669"/>
    <property type="project" value="UniProtKB-EC"/>
</dbReference>
<evidence type="ECO:0000256" key="10">
    <source>
        <dbReference type="ARBA" id="ARBA00022683"/>
    </source>
</evidence>
<dbReference type="Gene3D" id="3.50.30.10">
    <property type="entry name" value="Phosphohistidine domain"/>
    <property type="match status" value="1"/>
</dbReference>
<dbReference type="InterPro" id="IPR036618">
    <property type="entry name" value="PtsI_HPr-bd_sf"/>
</dbReference>
<keyword evidence="6" id="KW-0813">Transport</keyword>
<dbReference type="NCBIfam" id="TIGR01417">
    <property type="entry name" value="PTS_I_fam"/>
    <property type="match status" value="1"/>
</dbReference>
<evidence type="ECO:0000256" key="4">
    <source>
        <dbReference type="ARBA" id="ARBA00007837"/>
    </source>
</evidence>
<dbReference type="Gene3D" id="3.20.20.60">
    <property type="entry name" value="Phosphoenolpyruvate-binding domains"/>
    <property type="match status" value="1"/>
</dbReference>
<feature type="domain" description="HPr" evidence="16">
    <location>
        <begin position="183"/>
        <end position="270"/>
    </location>
</feature>
<keyword evidence="7" id="KW-0963">Cytoplasm</keyword>
<dbReference type="Pfam" id="PF00381">
    <property type="entry name" value="PTS-HPr"/>
    <property type="match status" value="1"/>
</dbReference>
<dbReference type="PRINTS" id="PR01736">
    <property type="entry name" value="PHPHTRNFRASE"/>
</dbReference>
<dbReference type="PANTHER" id="PTHR46244">
    <property type="entry name" value="PHOSPHOENOLPYRUVATE-PROTEIN PHOSPHOTRANSFERASE"/>
    <property type="match status" value="1"/>
</dbReference>
<dbReference type="Proteomes" id="UP000185783">
    <property type="component" value="Unassembled WGS sequence"/>
</dbReference>
<name>A0A1U7JK73_9HYPH</name>
<gene>
    <name evidence="17" type="ORF">A3843_04960</name>
</gene>
<keyword evidence="18" id="KW-1185">Reference proteome</keyword>
<dbReference type="PRINTS" id="PR00107">
    <property type="entry name" value="PHOSPHOCPHPR"/>
</dbReference>
<feature type="domain" description="PTS EIIA type-1" evidence="15">
    <location>
        <begin position="26"/>
        <end position="129"/>
    </location>
</feature>
<reference evidence="17 18" key="1">
    <citation type="submission" date="2016-03" db="EMBL/GenBank/DDBJ databases">
        <title>Genome sequence of Nesiotobacter sp. nov., a moderately halophilic alphaproteobacterium isolated from the Yellow Sea, China.</title>
        <authorList>
            <person name="Zhang G."/>
            <person name="Zhang R."/>
        </authorList>
    </citation>
    <scope>NUCLEOTIDE SEQUENCE [LARGE SCALE GENOMIC DNA]</scope>
    <source>
        <strain evidence="17 18">WB1-6</strain>
    </source>
</reference>
<evidence type="ECO:0000259" key="16">
    <source>
        <dbReference type="PROSITE" id="PS51350"/>
    </source>
</evidence>
<dbReference type="InterPro" id="IPR000121">
    <property type="entry name" value="PEP_util_C"/>
</dbReference>
<evidence type="ECO:0000256" key="8">
    <source>
        <dbReference type="ARBA" id="ARBA00022597"/>
    </source>
</evidence>
<comment type="subcellular location">
    <subcellularLocation>
        <location evidence="3">Cytoplasm</location>
    </subcellularLocation>
</comment>
<evidence type="ECO:0000256" key="3">
    <source>
        <dbReference type="ARBA" id="ARBA00004496"/>
    </source>
</evidence>
<keyword evidence="17" id="KW-0670">Pyruvate</keyword>
<evidence type="ECO:0000256" key="13">
    <source>
        <dbReference type="ARBA" id="ARBA00022842"/>
    </source>
</evidence>
<evidence type="ECO:0000313" key="17">
    <source>
        <dbReference type="EMBL" id="OKL45105.1"/>
    </source>
</evidence>
<dbReference type="PANTHER" id="PTHR46244:SF6">
    <property type="entry name" value="PHOSPHOENOLPYRUVATE-PROTEIN PHOSPHOTRANSFERASE"/>
    <property type="match status" value="1"/>
</dbReference>
<dbReference type="GO" id="GO:0016301">
    <property type="term" value="F:kinase activity"/>
    <property type="evidence" value="ECO:0007669"/>
    <property type="project" value="UniProtKB-KW"/>
</dbReference>
<dbReference type="PROSITE" id="PS51350">
    <property type="entry name" value="PTS_HPR_DOM"/>
    <property type="match status" value="1"/>
</dbReference>
<evidence type="ECO:0000256" key="14">
    <source>
        <dbReference type="SAM" id="MobiDB-lite"/>
    </source>
</evidence>
<sequence>MRDQTNTFSILLPLKGIVQPITELPDPVFAEKMMGDGVAIDPLDTVLYAPFAGKITQIHPSHHAVTLQNGDVEVLMHIGLDTVALKGRGFEIKTEEGDMVEAGQPLLSFDPDIIARECVSVQSAIVITSGQEANVAVPFGSAQDDLAQTLFTVPSGNDPSEAPAPSTTQPASTDAPATPSGPRTSGSVQIPNATGLHARPAARLAVVARQADAEVTLTVNGNSCRGSSVTGIMSLKTKLGDTIEIEAVGPDAEKVVKEIEEAVRSGLGEEISEVSEAPKAEVVKETPLLQVTSGEEGVFVGFTASPGRAIGKLVKHSKVLPEVTRNGMGPAEERAAFKASVKSSVADLHSVIERLNAQGQEELAEVFNAHVQLLEDPELSEKPLEDIAKGESAAWTWKRAYEAQAETLAKMDDPLLAGRAADVRDVGLRVLKKLLGVDDGTEILEEGTILLQEDVTPSEIVSLDLTRIVGLCTTHGGSASHAAIIARSNNLPYLVNVEEAMMDLDDGTVLLLDAKRGRVKVSPTDEEQAAFKEKIDNAAKQAEEYRRDADKPAITTDGVQIEIAANIGNLEDAQKAVELGAEAVGLLRSEFLYLERLNEPSEEEQAEKVGSILEVMGKDRPVIIRTLDVGGDKPLPYLPMPTEENPFLGVRGIRIGIERPSILRRQVRAILSQADKGHARIMYPMISALDELRAVNALVREEQANLGVDNVEVGIMIEVPSAALMADKLAEEVDFFSIGTNDLTQYVLAIDRGHPGLASRADALHPAVLRMIDMTVKAADKAGKWVGVCGGLASQTEAVPVLIGLGVKELSVSVPSLPEVKHKVRSVSMEESKKIAQAALDCADTSDVKALLKSYQ</sequence>
<dbReference type="InterPro" id="IPR015813">
    <property type="entry name" value="Pyrv/PenolPyrv_kinase-like_dom"/>
</dbReference>
<dbReference type="GO" id="GO:0009401">
    <property type="term" value="P:phosphoenolpyruvate-dependent sugar phosphotransferase system"/>
    <property type="evidence" value="ECO:0007669"/>
    <property type="project" value="UniProtKB-KW"/>
</dbReference>
<comment type="caution">
    <text evidence="17">The sequence shown here is derived from an EMBL/GenBank/DDBJ whole genome shotgun (WGS) entry which is preliminary data.</text>
</comment>
<keyword evidence="12" id="KW-0418">Kinase</keyword>
<dbReference type="AlphaFoldDB" id="A0A1U7JK73"/>
<dbReference type="GO" id="GO:0046872">
    <property type="term" value="F:metal ion binding"/>
    <property type="evidence" value="ECO:0007669"/>
    <property type="project" value="UniProtKB-KW"/>
</dbReference>
<dbReference type="SUPFAM" id="SSF51261">
    <property type="entry name" value="Duplicated hybrid motif"/>
    <property type="match status" value="1"/>
</dbReference>
<dbReference type="InterPro" id="IPR001127">
    <property type="entry name" value="PTS_EIIA_1_perm"/>
</dbReference>
<evidence type="ECO:0000256" key="1">
    <source>
        <dbReference type="ARBA" id="ARBA00000683"/>
    </source>
</evidence>
<dbReference type="InterPro" id="IPR040442">
    <property type="entry name" value="Pyrv_kinase-like_dom_sf"/>
</dbReference>
<dbReference type="PROSITE" id="PS00369">
    <property type="entry name" value="PTS_HPR_HIS"/>
    <property type="match status" value="1"/>
</dbReference>
<dbReference type="InterPro" id="IPR008279">
    <property type="entry name" value="PEP-util_enz_mobile_dom"/>
</dbReference>
<feature type="region of interest" description="Disordered" evidence="14">
    <location>
        <begin position="151"/>
        <end position="191"/>
    </location>
</feature>
<dbReference type="InterPro" id="IPR008731">
    <property type="entry name" value="PTS_EIN"/>
</dbReference>
<evidence type="ECO:0000259" key="15">
    <source>
        <dbReference type="PROSITE" id="PS51093"/>
    </source>
</evidence>
<protein>
    <recommendedName>
        <fullName evidence="5">phosphoenolpyruvate--protein phosphotransferase</fullName>
        <ecNumber evidence="5">2.7.3.9</ecNumber>
    </recommendedName>
</protein>
<accession>A0A1U7JK73</accession>
<evidence type="ECO:0000256" key="7">
    <source>
        <dbReference type="ARBA" id="ARBA00022490"/>
    </source>
</evidence>
<dbReference type="InterPro" id="IPR023151">
    <property type="entry name" value="PEP_util_CS"/>
</dbReference>
<keyword evidence="10" id="KW-0598">Phosphotransferase system</keyword>
<dbReference type="Gene3D" id="3.30.1340.10">
    <property type="entry name" value="HPr-like"/>
    <property type="match status" value="1"/>
</dbReference>
<dbReference type="SUPFAM" id="SSF47831">
    <property type="entry name" value="Enzyme I of the PEP:sugar phosphotransferase system HPr-binding (sub)domain"/>
    <property type="match status" value="1"/>
</dbReference>